<name>A0A246K324_9SPHN</name>
<dbReference type="EMBL" id="NISK01000001">
    <property type="protein sequence ID" value="OWQ99798.1"/>
    <property type="molecule type" value="Genomic_DNA"/>
</dbReference>
<feature type="region of interest" description="Disordered" evidence="1">
    <location>
        <begin position="688"/>
        <end position="719"/>
    </location>
</feature>
<accession>A0A246K324</accession>
<evidence type="ECO:0000313" key="4">
    <source>
        <dbReference type="EMBL" id="OWQ99798.1"/>
    </source>
</evidence>
<feature type="domain" description="AsmA" evidence="3">
    <location>
        <begin position="328"/>
        <end position="577"/>
    </location>
</feature>
<dbReference type="GO" id="GO:0005886">
    <property type="term" value="C:plasma membrane"/>
    <property type="evidence" value="ECO:0007669"/>
    <property type="project" value="TreeGrafter"/>
</dbReference>
<evidence type="ECO:0000313" key="5">
    <source>
        <dbReference type="Proteomes" id="UP000197361"/>
    </source>
</evidence>
<comment type="caution">
    <text evidence="4">The sequence shown here is derived from an EMBL/GenBank/DDBJ whole genome shotgun (WGS) entry which is preliminary data.</text>
</comment>
<dbReference type="InterPro" id="IPR052894">
    <property type="entry name" value="AsmA-related"/>
</dbReference>
<dbReference type="GO" id="GO:0090313">
    <property type="term" value="P:regulation of protein targeting to membrane"/>
    <property type="evidence" value="ECO:0007669"/>
    <property type="project" value="TreeGrafter"/>
</dbReference>
<proteinExistence type="predicted"/>
<dbReference type="OrthoDB" id="5749006at2"/>
<organism evidence="4 5">
    <name type="scientific">Sphingopyxis bauzanensis</name>
    <dbReference type="NCBI Taxonomy" id="651663"/>
    <lineage>
        <taxon>Bacteria</taxon>
        <taxon>Pseudomonadati</taxon>
        <taxon>Pseudomonadota</taxon>
        <taxon>Alphaproteobacteria</taxon>
        <taxon>Sphingomonadales</taxon>
        <taxon>Sphingomonadaceae</taxon>
        <taxon>Sphingopyxis</taxon>
    </lineage>
</organism>
<protein>
    <submittedName>
        <fullName evidence="4">AsmA family protein</fullName>
    </submittedName>
</protein>
<keyword evidence="5" id="KW-1185">Reference proteome</keyword>
<dbReference type="PANTHER" id="PTHR30441">
    <property type="entry name" value="DUF748 DOMAIN-CONTAINING PROTEIN"/>
    <property type="match status" value="1"/>
</dbReference>
<dbReference type="AlphaFoldDB" id="A0A246K324"/>
<feature type="transmembrane region" description="Helical" evidence="2">
    <location>
        <begin position="46"/>
        <end position="67"/>
    </location>
</feature>
<sequence>MGHPPAATAIPGGGPSDSGWSSVLSSFARRIWTPRWLKERPRAVRIAARTAAIMLLLLVTIWLVLFITKGRFLKGTFESVASSQLEREVAIGGDFQLYFAPFNVKFLAEDIRIANPEWARAKQFFTARRVDTRLATLSLIVGKRVMTFADIDQAQVALEWDAQNRHNSWTFGDPDRPPEPLNLPTIERAAITKSGLTYRDPRLRLFADIDIDTVRSTGSRIDEAIGFNGRGTMRAQPFTLTGRLSSPNQTVAGGKNRLTMRAIGLGNTVDLVGTLPGPTELVGADLALTARGENLSRLFDFLGVAIPDTRRYRATSKLGYDGSVWKFTSLKGVFGDSDLAGTFAVSMPKGRVYLDANLSTRSLNIIDAGPFIGYEVDRLDRMGTDGVIRTVGGRPRVLPDSPLRADSLKAFDADLRYKVAKVRAESFPVSNVDLTLSLKRGLMEMKPLTFLLAGGKVASDVSIDSRPAVVRTAYDIRLSPTRLGNLLARFGVAESGTTGTVSGRIQMVGHGDSLRQSLASSNGRMAFVLPKGSFWTRNVQLAELDVGTFVQKLFEDKLKKPVEINCGVIAFTVRNGVGAADPILIDTQKNVMVGRGGFSFRTEAIDMAVRADGKKFSLFSGQSPVSVGGYFAAPRLDPISDQLMGRAGAGLGLAIVATPLAVIIPFVDPGDAKSAQCGPILAGARASAQRTTKGEVRDDVGKGTTAKGEDGKLSKEEGGKQRKKFLGIF</sequence>
<evidence type="ECO:0000256" key="2">
    <source>
        <dbReference type="SAM" id="Phobius"/>
    </source>
</evidence>
<keyword evidence="2" id="KW-0812">Transmembrane</keyword>
<feature type="domain" description="AsmA" evidence="3">
    <location>
        <begin position="43"/>
        <end position="173"/>
    </location>
</feature>
<evidence type="ECO:0000256" key="1">
    <source>
        <dbReference type="SAM" id="MobiDB-lite"/>
    </source>
</evidence>
<dbReference type="PANTHER" id="PTHR30441:SF9">
    <property type="entry name" value="ASMA FAMILY PROTEIN YHJG"/>
    <property type="match status" value="1"/>
</dbReference>
<reference evidence="4 5" key="1">
    <citation type="journal article" date="2010" name="Int. J. Syst. Evol. Microbiol.">
        <title>Sphingopyxis bauzanensis sp. nov., a psychrophilic bacterium isolated from soil.</title>
        <authorList>
            <person name="Zhang D.C."/>
            <person name="Liu H.C."/>
            <person name="Xin Y.H."/>
            <person name="Zhou Y.G."/>
            <person name="Schinner F."/>
            <person name="Margesin R."/>
        </authorList>
    </citation>
    <scope>NUCLEOTIDE SEQUENCE [LARGE SCALE GENOMIC DNA]</scope>
    <source>
        <strain evidence="4 5">DSM 22271</strain>
    </source>
</reference>
<dbReference type="Proteomes" id="UP000197361">
    <property type="component" value="Unassembled WGS sequence"/>
</dbReference>
<keyword evidence="2" id="KW-0472">Membrane</keyword>
<gene>
    <name evidence="4" type="ORF">CDQ92_02555</name>
</gene>
<keyword evidence="2" id="KW-1133">Transmembrane helix</keyword>
<evidence type="ECO:0000259" key="3">
    <source>
        <dbReference type="Pfam" id="PF05170"/>
    </source>
</evidence>
<feature type="compositionally biased region" description="Basic and acidic residues" evidence="1">
    <location>
        <begin position="692"/>
        <end position="719"/>
    </location>
</feature>
<dbReference type="InterPro" id="IPR007844">
    <property type="entry name" value="AsmA"/>
</dbReference>
<dbReference type="Pfam" id="PF05170">
    <property type="entry name" value="AsmA"/>
    <property type="match status" value="2"/>
</dbReference>